<reference evidence="8" key="1">
    <citation type="submission" date="2023-06" db="EMBL/GenBank/DDBJ databases">
        <title>Genomic of Agaribacillus aureum.</title>
        <authorList>
            <person name="Wang G."/>
        </authorList>
    </citation>
    <scope>NUCLEOTIDE SEQUENCE</scope>
    <source>
        <strain evidence="8">BMA12</strain>
    </source>
</reference>
<dbReference type="PANTHER" id="PTHR43133">
    <property type="entry name" value="RNA POLYMERASE ECF-TYPE SIGMA FACTO"/>
    <property type="match status" value="1"/>
</dbReference>
<dbReference type="InterPro" id="IPR036388">
    <property type="entry name" value="WH-like_DNA-bd_sf"/>
</dbReference>
<dbReference type="InterPro" id="IPR007627">
    <property type="entry name" value="RNA_pol_sigma70_r2"/>
</dbReference>
<dbReference type="Gene3D" id="1.10.1740.10">
    <property type="match status" value="1"/>
</dbReference>
<dbReference type="SUPFAM" id="SSF88946">
    <property type="entry name" value="Sigma2 domain of RNA polymerase sigma factors"/>
    <property type="match status" value="1"/>
</dbReference>
<keyword evidence="9" id="KW-1185">Reference proteome</keyword>
<dbReference type="RefSeq" id="WP_346759284.1">
    <property type="nucleotide sequence ID" value="NZ_JAUJEB010000004.1"/>
</dbReference>
<dbReference type="InterPro" id="IPR014284">
    <property type="entry name" value="RNA_pol_sigma-70_dom"/>
</dbReference>
<organism evidence="8 9">
    <name type="scientific">Agaribacillus aureus</name>
    <dbReference type="NCBI Taxonomy" id="3051825"/>
    <lineage>
        <taxon>Bacteria</taxon>
        <taxon>Pseudomonadati</taxon>
        <taxon>Bacteroidota</taxon>
        <taxon>Cytophagia</taxon>
        <taxon>Cytophagales</taxon>
        <taxon>Splendidivirgaceae</taxon>
        <taxon>Agaribacillus</taxon>
    </lineage>
</organism>
<evidence type="ECO:0000259" key="6">
    <source>
        <dbReference type="Pfam" id="PF04542"/>
    </source>
</evidence>
<dbReference type="Pfam" id="PF04542">
    <property type="entry name" value="Sigma70_r2"/>
    <property type="match status" value="1"/>
</dbReference>
<dbReference type="InterPro" id="IPR013249">
    <property type="entry name" value="RNA_pol_sigma70_r4_t2"/>
</dbReference>
<evidence type="ECO:0000256" key="2">
    <source>
        <dbReference type="ARBA" id="ARBA00023015"/>
    </source>
</evidence>
<dbReference type="InterPro" id="IPR013324">
    <property type="entry name" value="RNA_pol_sigma_r3/r4-like"/>
</dbReference>
<evidence type="ECO:0000259" key="7">
    <source>
        <dbReference type="Pfam" id="PF08281"/>
    </source>
</evidence>
<evidence type="ECO:0000313" key="9">
    <source>
        <dbReference type="Proteomes" id="UP001172083"/>
    </source>
</evidence>
<dbReference type="InterPro" id="IPR013325">
    <property type="entry name" value="RNA_pol_sigma_r2"/>
</dbReference>
<keyword evidence="4" id="KW-0804">Transcription</keyword>
<keyword evidence="2" id="KW-0805">Transcription regulation</keyword>
<sequence length="219" mass="25668">MTKDVNHRLRALIASCKRGNRRKQEELYLQFYNYALSICLRYSRDREEAIEIVNDGFVKIFTKLDKYTKNVSFKSWIRKIMVNTAIDYYRRHKEHYHHVDISYAKYEQVRHWDVLDKISEREIIGVIQLLPPSYRLVFNLYVIEGYKHEEVARKLNISIGTSKSNLAMARSKLKRMILKVCTERIAKVIQPGTAGNKQGPSASLPADNRIAKKTSMVKD</sequence>
<dbReference type="PANTHER" id="PTHR43133:SF46">
    <property type="entry name" value="RNA POLYMERASE SIGMA-70 FACTOR ECF SUBFAMILY"/>
    <property type="match status" value="1"/>
</dbReference>
<dbReference type="SUPFAM" id="SSF88659">
    <property type="entry name" value="Sigma3 and sigma4 domains of RNA polymerase sigma factors"/>
    <property type="match status" value="1"/>
</dbReference>
<dbReference type="NCBIfam" id="TIGR02937">
    <property type="entry name" value="sigma70-ECF"/>
    <property type="match status" value="1"/>
</dbReference>
<gene>
    <name evidence="8" type="ORF">QQ020_17855</name>
</gene>
<evidence type="ECO:0000256" key="3">
    <source>
        <dbReference type="ARBA" id="ARBA00023082"/>
    </source>
</evidence>
<evidence type="ECO:0000313" key="8">
    <source>
        <dbReference type="EMBL" id="MDN5213945.1"/>
    </source>
</evidence>
<name>A0ABT8L860_9BACT</name>
<keyword evidence="3" id="KW-0731">Sigma factor</keyword>
<dbReference type="Pfam" id="PF08281">
    <property type="entry name" value="Sigma70_r4_2"/>
    <property type="match status" value="1"/>
</dbReference>
<protein>
    <submittedName>
        <fullName evidence="8">Sigma-70 family RNA polymerase sigma factor</fullName>
    </submittedName>
</protein>
<accession>A0ABT8L860</accession>
<feature type="domain" description="RNA polymerase sigma factor 70 region 4 type 2" evidence="7">
    <location>
        <begin position="122"/>
        <end position="173"/>
    </location>
</feature>
<dbReference type="CDD" id="cd06171">
    <property type="entry name" value="Sigma70_r4"/>
    <property type="match status" value="1"/>
</dbReference>
<evidence type="ECO:0000256" key="5">
    <source>
        <dbReference type="SAM" id="MobiDB-lite"/>
    </source>
</evidence>
<comment type="caution">
    <text evidence="8">The sequence shown here is derived from an EMBL/GenBank/DDBJ whole genome shotgun (WGS) entry which is preliminary data.</text>
</comment>
<feature type="region of interest" description="Disordered" evidence="5">
    <location>
        <begin position="192"/>
        <end position="219"/>
    </location>
</feature>
<dbReference type="Proteomes" id="UP001172083">
    <property type="component" value="Unassembled WGS sequence"/>
</dbReference>
<proteinExistence type="inferred from homology"/>
<dbReference type="InterPro" id="IPR039425">
    <property type="entry name" value="RNA_pol_sigma-70-like"/>
</dbReference>
<feature type="domain" description="RNA polymerase sigma-70 region 2" evidence="6">
    <location>
        <begin position="27"/>
        <end position="93"/>
    </location>
</feature>
<evidence type="ECO:0000256" key="1">
    <source>
        <dbReference type="ARBA" id="ARBA00010641"/>
    </source>
</evidence>
<evidence type="ECO:0000256" key="4">
    <source>
        <dbReference type="ARBA" id="ARBA00023163"/>
    </source>
</evidence>
<dbReference type="Gene3D" id="1.10.10.10">
    <property type="entry name" value="Winged helix-like DNA-binding domain superfamily/Winged helix DNA-binding domain"/>
    <property type="match status" value="1"/>
</dbReference>
<comment type="similarity">
    <text evidence="1">Belongs to the sigma-70 factor family. ECF subfamily.</text>
</comment>
<dbReference type="EMBL" id="JAUJEB010000004">
    <property type="protein sequence ID" value="MDN5213945.1"/>
    <property type="molecule type" value="Genomic_DNA"/>
</dbReference>